<evidence type="ECO:0000313" key="3">
    <source>
        <dbReference type="Proteomes" id="UP000186309"/>
    </source>
</evidence>
<gene>
    <name evidence="2" type="primary">qdoI</name>
    <name evidence="2" type="ORF">BSF38_03478</name>
</gene>
<dbReference type="EMBL" id="CP019082">
    <property type="protein sequence ID" value="APW61946.1"/>
    <property type="molecule type" value="Genomic_DNA"/>
</dbReference>
<dbReference type="PANTHER" id="PTHR36440:SF1">
    <property type="entry name" value="PUTATIVE (AFU_ORTHOLOGUE AFUA_8G07350)-RELATED"/>
    <property type="match status" value="1"/>
</dbReference>
<dbReference type="InterPro" id="IPR013096">
    <property type="entry name" value="Cupin_2"/>
</dbReference>
<dbReference type="PANTHER" id="PTHR36440">
    <property type="entry name" value="PUTATIVE (AFU_ORTHOLOGUE AFUA_8G07350)-RELATED"/>
    <property type="match status" value="1"/>
</dbReference>
<protein>
    <submittedName>
        <fullName evidence="2">Quercetin 2,3-dioxygenase</fullName>
        <ecNumber evidence="2">1.13.11.24</ecNumber>
    </submittedName>
</protein>
<evidence type="ECO:0000313" key="2">
    <source>
        <dbReference type="EMBL" id="APW61946.1"/>
    </source>
</evidence>
<reference evidence="3" key="1">
    <citation type="submission" date="2016-12" db="EMBL/GenBank/DDBJ databases">
        <title>Comparative genomics of four Isosphaeraceae planctomycetes: a common pool of plasmids and glycoside hydrolase genes.</title>
        <authorList>
            <person name="Ivanova A."/>
        </authorList>
    </citation>
    <scope>NUCLEOTIDE SEQUENCE [LARGE SCALE GENOMIC DNA]</scope>
    <source>
        <strain evidence="3">PX4</strain>
    </source>
</reference>
<evidence type="ECO:0000259" key="1">
    <source>
        <dbReference type="Pfam" id="PF07883"/>
    </source>
</evidence>
<dbReference type="EC" id="1.13.11.24" evidence="2"/>
<dbReference type="Proteomes" id="UP000186309">
    <property type="component" value="Chromosome"/>
</dbReference>
<dbReference type="Gene3D" id="2.60.120.10">
    <property type="entry name" value="Jelly Rolls"/>
    <property type="match status" value="1"/>
</dbReference>
<proteinExistence type="predicted"/>
<dbReference type="SUPFAM" id="SSF51182">
    <property type="entry name" value="RmlC-like cupins"/>
    <property type="match status" value="1"/>
</dbReference>
<dbReference type="OrthoDB" id="9794183at2"/>
<sequence>MDSSIASGDATVYSVVGDRYTYLVTGAQTAGGCFMFEAYVPPGNGSPPHVHHREDETFYVVEGEFEVIVDGAPIRLSRGEFLFARRDVPHNFRNVGAEPGKLIITVTPAGLEDFFAEIGTKLSSRDEAPVPPTPEDVARLLAAAPRYGLEILGPD</sequence>
<dbReference type="InterPro" id="IPR053146">
    <property type="entry name" value="QDO-like"/>
</dbReference>
<dbReference type="AlphaFoldDB" id="A0A1U7CSS2"/>
<feature type="domain" description="Cupin type-2" evidence="1">
    <location>
        <begin position="39"/>
        <end position="104"/>
    </location>
</feature>
<dbReference type="KEGG" id="pbor:BSF38_03478"/>
<dbReference type="Pfam" id="PF07883">
    <property type="entry name" value="Cupin_2"/>
    <property type="match status" value="1"/>
</dbReference>
<name>A0A1U7CSS2_9BACT</name>
<dbReference type="STRING" id="1387353.BSF38_03478"/>
<dbReference type="InterPro" id="IPR011051">
    <property type="entry name" value="RmlC_Cupin_sf"/>
</dbReference>
<keyword evidence="3" id="KW-1185">Reference proteome</keyword>
<keyword evidence="2" id="KW-0560">Oxidoreductase</keyword>
<dbReference type="GO" id="GO:0008127">
    <property type="term" value="F:quercetin 2,3-dioxygenase activity"/>
    <property type="evidence" value="ECO:0007669"/>
    <property type="project" value="UniProtKB-EC"/>
</dbReference>
<organism evidence="2 3">
    <name type="scientific">Paludisphaera borealis</name>
    <dbReference type="NCBI Taxonomy" id="1387353"/>
    <lineage>
        <taxon>Bacteria</taxon>
        <taxon>Pseudomonadati</taxon>
        <taxon>Planctomycetota</taxon>
        <taxon>Planctomycetia</taxon>
        <taxon>Isosphaerales</taxon>
        <taxon>Isosphaeraceae</taxon>
        <taxon>Paludisphaera</taxon>
    </lineage>
</organism>
<dbReference type="RefSeq" id="WP_076347683.1">
    <property type="nucleotide sequence ID" value="NZ_CP019082.1"/>
</dbReference>
<dbReference type="InterPro" id="IPR014710">
    <property type="entry name" value="RmlC-like_jellyroll"/>
</dbReference>
<accession>A0A1U7CSS2</accession>
<keyword evidence="2" id="KW-0223">Dioxygenase</keyword>